<gene>
    <name evidence="1" type="ORF">G3O08_13025</name>
</gene>
<sequence>MNESDFERVKRTLDETHDWPAVFLFKFIVPSNIEKIARVEALFNSETAEIRLKESRNGKYTSISAREAMTSSESVLDCYKKASEIEGLIAL</sequence>
<dbReference type="RefSeq" id="WP_163285819.1">
    <property type="nucleotide sequence ID" value="NZ_JAAGVY010000025.1"/>
</dbReference>
<accession>A0A7K3WRX9</accession>
<evidence type="ECO:0000313" key="2">
    <source>
        <dbReference type="Proteomes" id="UP000486602"/>
    </source>
</evidence>
<organism evidence="1 2">
    <name type="scientific">Cryomorpha ignava</name>
    <dbReference type="NCBI Taxonomy" id="101383"/>
    <lineage>
        <taxon>Bacteria</taxon>
        <taxon>Pseudomonadati</taxon>
        <taxon>Bacteroidota</taxon>
        <taxon>Flavobacteriia</taxon>
        <taxon>Flavobacteriales</taxon>
        <taxon>Cryomorphaceae</taxon>
        <taxon>Cryomorpha</taxon>
    </lineage>
</organism>
<dbReference type="Proteomes" id="UP000486602">
    <property type="component" value="Unassembled WGS sequence"/>
</dbReference>
<evidence type="ECO:0000313" key="1">
    <source>
        <dbReference type="EMBL" id="NEN24427.1"/>
    </source>
</evidence>
<proteinExistence type="predicted"/>
<dbReference type="EMBL" id="JAAGVY010000025">
    <property type="protein sequence ID" value="NEN24427.1"/>
    <property type="molecule type" value="Genomic_DNA"/>
</dbReference>
<keyword evidence="2" id="KW-1185">Reference proteome</keyword>
<dbReference type="InterPro" id="IPR007454">
    <property type="entry name" value="UPF0250_YbeD-like"/>
</dbReference>
<reference evidence="1 2" key="1">
    <citation type="submission" date="2020-02" db="EMBL/GenBank/DDBJ databases">
        <title>Out from the shadows clarifying the taxonomy of the family Cryomorphaceae and related taxa by utilizing the GTDB taxonomic framework.</title>
        <authorList>
            <person name="Bowman J.P."/>
        </authorList>
    </citation>
    <scope>NUCLEOTIDE SEQUENCE [LARGE SCALE GENOMIC DNA]</scope>
    <source>
        <strain evidence="1 2">QSSC 1-22</strain>
    </source>
</reference>
<name>A0A7K3WRX9_9FLAO</name>
<dbReference type="Pfam" id="PF04359">
    <property type="entry name" value="DUF493"/>
    <property type="match status" value="1"/>
</dbReference>
<dbReference type="AlphaFoldDB" id="A0A7K3WRX9"/>
<dbReference type="SUPFAM" id="SSF117991">
    <property type="entry name" value="YbeD/HP0495-like"/>
    <property type="match status" value="1"/>
</dbReference>
<dbReference type="Gene3D" id="3.30.70.260">
    <property type="match status" value="1"/>
</dbReference>
<protein>
    <submittedName>
        <fullName evidence="1">DUF493 domain-containing protein</fullName>
    </submittedName>
</protein>
<comment type="caution">
    <text evidence="1">The sequence shown here is derived from an EMBL/GenBank/DDBJ whole genome shotgun (WGS) entry which is preliminary data.</text>
</comment>
<dbReference type="InterPro" id="IPR027471">
    <property type="entry name" value="YbeD-like_sf"/>
</dbReference>